<evidence type="ECO:0000313" key="2">
    <source>
        <dbReference type="EMBL" id="RPA92663.1"/>
    </source>
</evidence>
<dbReference type="EMBL" id="ML120468">
    <property type="protein sequence ID" value="RPA92663.1"/>
    <property type="molecule type" value="Genomic_DNA"/>
</dbReference>
<dbReference type="Proteomes" id="UP000276215">
    <property type="component" value="Unassembled WGS sequence"/>
</dbReference>
<feature type="domain" description="Cellobiose dehydrogenase-like cytochrome" evidence="1">
    <location>
        <begin position="1"/>
        <end position="107"/>
    </location>
</feature>
<evidence type="ECO:0000259" key="1">
    <source>
        <dbReference type="Pfam" id="PF16010"/>
    </source>
</evidence>
<name>A0A3N4J2U8_9PEZI</name>
<proteinExistence type="predicted"/>
<dbReference type="Pfam" id="PF16010">
    <property type="entry name" value="CDH-cyt"/>
    <property type="match status" value="1"/>
</dbReference>
<evidence type="ECO:0000313" key="3">
    <source>
        <dbReference type="Proteomes" id="UP000276215"/>
    </source>
</evidence>
<keyword evidence="3" id="KW-1185">Reference proteome</keyword>
<reference evidence="2 3" key="1">
    <citation type="journal article" date="2018" name="Nat. Ecol. Evol.">
        <title>Pezizomycetes genomes reveal the molecular basis of ectomycorrhizal truffle lifestyle.</title>
        <authorList>
            <person name="Murat C."/>
            <person name="Payen T."/>
            <person name="Noel B."/>
            <person name="Kuo A."/>
            <person name="Morin E."/>
            <person name="Chen J."/>
            <person name="Kohler A."/>
            <person name="Krizsan K."/>
            <person name="Balestrini R."/>
            <person name="Da Silva C."/>
            <person name="Montanini B."/>
            <person name="Hainaut M."/>
            <person name="Levati E."/>
            <person name="Barry K.W."/>
            <person name="Belfiori B."/>
            <person name="Cichocki N."/>
            <person name="Clum A."/>
            <person name="Dockter R.B."/>
            <person name="Fauchery L."/>
            <person name="Guy J."/>
            <person name="Iotti M."/>
            <person name="Le Tacon F."/>
            <person name="Lindquist E.A."/>
            <person name="Lipzen A."/>
            <person name="Malagnac F."/>
            <person name="Mello A."/>
            <person name="Molinier V."/>
            <person name="Miyauchi S."/>
            <person name="Poulain J."/>
            <person name="Riccioni C."/>
            <person name="Rubini A."/>
            <person name="Sitrit Y."/>
            <person name="Splivallo R."/>
            <person name="Traeger S."/>
            <person name="Wang M."/>
            <person name="Zifcakova L."/>
            <person name="Wipf D."/>
            <person name="Zambonelli A."/>
            <person name="Paolocci F."/>
            <person name="Nowrousian M."/>
            <person name="Ottonello S."/>
            <person name="Baldrian P."/>
            <person name="Spatafora J.W."/>
            <person name="Henrissat B."/>
            <person name="Nagy L.G."/>
            <person name="Aury J.M."/>
            <person name="Wincker P."/>
            <person name="Grigoriev I.V."/>
            <person name="Bonfante P."/>
            <person name="Martin F.M."/>
        </authorList>
    </citation>
    <scope>NUCLEOTIDE SEQUENCE [LARGE SCALE GENOMIC DNA]</scope>
    <source>
        <strain evidence="2 3">120613-1</strain>
    </source>
</reference>
<dbReference type="InterPro" id="IPR015920">
    <property type="entry name" value="Cellobiose_DH-like_cyt"/>
</dbReference>
<accession>A0A3N4J2U8</accession>
<dbReference type="Gene3D" id="2.60.40.1210">
    <property type="entry name" value="Cellobiose dehydrogenase, cytochrome domain"/>
    <property type="match status" value="1"/>
</dbReference>
<organism evidence="2 3">
    <name type="scientific">Choiromyces venosus 120613-1</name>
    <dbReference type="NCBI Taxonomy" id="1336337"/>
    <lineage>
        <taxon>Eukaryota</taxon>
        <taxon>Fungi</taxon>
        <taxon>Dikarya</taxon>
        <taxon>Ascomycota</taxon>
        <taxon>Pezizomycotina</taxon>
        <taxon>Pezizomycetes</taxon>
        <taxon>Pezizales</taxon>
        <taxon>Tuberaceae</taxon>
        <taxon>Choiromyces</taxon>
    </lineage>
</organism>
<dbReference type="OrthoDB" id="413885at2759"/>
<protein>
    <recommendedName>
        <fullName evidence="1">Cellobiose dehydrogenase-like cytochrome domain-containing protein</fullName>
    </recommendedName>
</protein>
<dbReference type="STRING" id="1336337.A0A3N4J2U8"/>
<gene>
    <name evidence="2" type="ORF">L873DRAFT_1817312</name>
</gene>
<sequence length="113" mass="11843">MAGAYELPGVYTGSTLPPDPVLTPICGTGVNSTHWTLALTCANSNNWENSCDEVSGVDLAADFAVMGWALGADTPTTPSDPASPFLQHTAFGQYGIILSGARSGDYEIWRTCT</sequence>
<dbReference type="AlphaFoldDB" id="A0A3N4J2U8"/>
<dbReference type="SUPFAM" id="SSF49344">
    <property type="entry name" value="CBD9-like"/>
    <property type="match status" value="1"/>
</dbReference>